<dbReference type="EMBL" id="JBEDUW010000004">
    <property type="protein sequence ID" value="KAK9933304.1"/>
    <property type="molecule type" value="Genomic_DNA"/>
</dbReference>
<dbReference type="GO" id="GO:0004523">
    <property type="term" value="F:RNA-DNA hybrid ribonuclease activity"/>
    <property type="evidence" value="ECO:0007669"/>
    <property type="project" value="InterPro"/>
</dbReference>
<dbReference type="InterPro" id="IPR012337">
    <property type="entry name" value="RNaseH-like_sf"/>
</dbReference>
<dbReference type="InterPro" id="IPR044730">
    <property type="entry name" value="RNase_H-like_dom_plant"/>
</dbReference>
<sequence>MKIFYWNLRGIANIPTQDILKKFVRDHHLDIICISEPFVSLDSIPSQFWTAMNLVAACTNDRGAALPNLWVLCNLSLLHSVAVISRTDQQVSIGVILDSVHCVLTSVYARTSMEGRRQLWLDIASIKENFVSGPWHVFGDFNAILGAHEKKGGAPVCRRSCEEFQAMTDICELVHVDTKGAEFTWVRRRGVRGNVEVRLDRCLASLSWLDSWDSFDCCTLPRLCSDHNPILMSFSNTLGAHQSLFLFRRMWLEHGGFHGFVQQCWDSVQMHGCPLTNLQHKLRILRKSLRTWNWEVFGNVHRRVENDLADLVSLQHVISVSGGSDADYAKECELQANLSESLRLQELFWKEKSRLRWLAEGDRNTRFFHAMCRARRSRSSITILREGDQVFQDPMAIQNHIVDYYTDLFANNVDYSDTGLIGRVIPSMVNDAENGSLTTIPSSEEIFLAVKDMDPDSAPGPDGFNGHFFVSCWNIVGTDVTAAIQYFFHTSLLPSSFNSSMIILIPKVDNADSIKQFRPISLANFVFKIIPKILSLRLASIGSRIISPQQHAFVPGRNIADCIITTSECINLLDSKCHGGNVAIKMDITKAFDTLSWDFLLHVLEAFGFHPHFLSWVRALLYSAKLSLLVNGRSVGYFSCSRGVRHGDPLSPLLFCLAEDVLSRGLSELLNGDRLKPISSPRGTVAPSHVLFADDVIVFCHGDQRNLALVMSFFEEYGINSGQIINKAKSHVFISKHIYYRRRSIKNSLGIPVGELPFNYLGVPIFRGKPRASYFQPLVDKIRVCLSSWMGSILSMAGRLQLLKSIFNSMLVFSFQVYEWPISLRRCLEVWCRNYLWSGSIDRRGAPLVAWKYCCSSLEEGGLGLKQLAIQNHSLLLKRSWDMFSSSSIGGSFLRARFWRNGAIRRSYACSSIWPGVRHFRLLIQENSRWLIGCGRSVLFWTDNFLGRPLLDFFGNSGGLHALMGSLVADYVHNGAWNFPSLLQFHFPGLCDLIDKVPIAISPNTPDKLIWVSSSSGDLSAKEAFTFLRPRLPITDWGKLIWSKYITPRISLLSWKVLRGRVLSEDVLQRRGITLASRCVLCGLAGESLIHIFLSCSYTSSLWGGWITWFELGHMPQTIMDLLFIGLAGRSHQLKELWLLCFTTTLWFIWKARNKIKHEDGFIGVGSLRILILGHIQATSKLGTGCMFNSLEELRILKNYGVSCRTRPAPRFIEVIWHPPIIGWVKINTDGAWEHVSGKAGYGGVFRDFRGSYLGSFASNLDIPNSVEAEVMAVIQAIELAWVRDWKHIWLEVDSTLVLHYMRDPHLVPWRLRVAWDNCLHHISQMHFRSSHIFREGNQVADTLAKTGLSLTGMTWWDDPPPSILHFLRRDKFWLPNLRIC</sequence>
<gene>
    <name evidence="3" type="ORF">M0R45_020505</name>
</gene>
<evidence type="ECO:0000259" key="1">
    <source>
        <dbReference type="PROSITE" id="PS50878"/>
    </source>
</evidence>
<evidence type="ECO:0000313" key="4">
    <source>
        <dbReference type="Proteomes" id="UP001457282"/>
    </source>
</evidence>
<dbReference type="CDD" id="cd06222">
    <property type="entry name" value="RNase_H_like"/>
    <property type="match status" value="1"/>
</dbReference>
<dbReference type="SUPFAM" id="SSF56219">
    <property type="entry name" value="DNase I-like"/>
    <property type="match status" value="1"/>
</dbReference>
<dbReference type="InterPro" id="IPR002156">
    <property type="entry name" value="RNaseH_domain"/>
</dbReference>
<feature type="domain" description="RNase H type-1" evidence="2">
    <location>
        <begin position="1221"/>
        <end position="1350"/>
    </location>
</feature>
<dbReference type="InterPro" id="IPR036397">
    <property type="entry name" value="RNaseH_sf"/>
</dbReference>
<dbReference type="Gene3D" id="3.60.10.10">
    <property type="entry name" value="Endonuclease/exonuclease/phosphatase"/>
    <property type="match status" value="1"/>
</dbReference>
<dbReference type="PROSITE" id="PS50878">
    <property type="entry name" value="RT_POL"/>
    <property type="match status" value="1"/>
</dbReference>
<dbReference type="Pfam" id="PF00078">
    <property type="entry name" value="RVT_1"/>
    <property type="match status" value="1"/>
</dbReference>
<name>A0AAW1X9V5_RUBAR</name>
<protein>
    <recommendedName>
        <fullName evidence="5">Reverse transcriptase domain-containing protein</fullName>
    </recommendedName>
</protein>
<dbReference type="SUPFAM" id="SSF56672">
    <property type="entry name" value="DNA/RNA polymerases"/>
    <property type="match status" value="1"/>
</dbReference>
<dbReference type="Pfam" id="PF13966">
    <property type="entry name" value="zf-RVT"/>
    <property type="match status" value="1"/>
</dbReference>
<proteinExistence type="predicted"/>
<dbReference type="Gene3D" id="3.30.420.10">
    <property type="entry name" value="Ribonuclease H-like superfamily/Ribonuclease H"/>
    <property type="match status" value="1"/>
</dbReference>
<dbReference type="InterPro" id="IPR000477">
    <property type="entry name" value="RT_dom"/>
</dbReference>
<dbReference type="InterPro" id="IPR036691">
    <property type="entry name" value="Endo/exonu/phosph_ase_sf"/>
</dbReference>
<organism evidence="3 4">
    <name type="scientific">Rubus argutus</name>
    <name type="common">Southern blackberry</name>
    <dbReference type="NCBI Taxonomy" id="59490"/>
    <lineage>
        <taxon>Eukaryota</taxon>
        <taxon>Viridiplantae</taxon>
        <taxon>Streptophyta</taxon>
        <taxon>Embryophyta</taxon>
        <taxon>Tracheophyta</taxon>
        <taxon>Spermatophyta</taxon>
        <taxon>Magnoliopsida</taxon>
        <taxon>eudicotyledons</taxon>
        <taxon>Gunneridae</taxon>
        <taxon>Pentapetalae</taxon>
        <taxon>rosids</taxon>
        <taxon>fabids</taxon>
        <taxon>Rosales</taxon>
        <taxon>Rosaceae</taxon>
        <taxon>Rosoideae</taxon>
        <taxon>Rosoideae incertae sedis</taxon>
        <taxon>Rubus</taxon>
    </lineage>
</organism>
<accession>A0AAW1X9V5</accession>
<dbReference type="GO" id="GO:0003676">
    <property type="term" value="F:nucleic acid binding"/>
    <property type="evidence" value="ECO:0007669"/>
    <property type="project" value="InterPro"/>
</dbReference>
<keyword evidence="4" id="KW-1185">Reference proteome</keyword>
<reference evidence="3 4" key="1">
    <citation type="journal article" date="2023" name="G3 (Bethesda)">
        <title>A chromosome-length genome assembly and annotation of blackberry (Rubus argutus, cv. 'Hillquist').</title>
        <authorList>
            <person name="Bruna T."/>
            <person name="Aryal R."/>
            <person name="Dudchenko O."/>
            <person name="Sargent D.J."/>
            <person name="Mead D."/>
            <person name="Buti M."/>
            <person name="Cavallini A."/>
            <person name="Hytonen T."/>
            <person name="Andres J."/>
            <person name="Pham M."/>
            <person name="Weisz D."/>
            <person name="Mascagni F."/>
            <person name="Usai G."/>
            <person name="Natali L."/>
            <person name="Bassil N."/>
            <person name="Fernandez G.E."/>
            <person name="Lomsadze A."/>
            <person name="Armour M."/>
            <person name="Olukolu B."/>
            <person name="Poorten T."/>
            <person name="Britton C."/>
            <person name="Davik J."/>
            <person name="Ashrafi H."/>
            <person name="Aiden E.L."/>
            <person name="Borodovsky M."/>
            <person name="Worthington M."/>
        </authorList>
    </citation>
    <scope>NUCLEOTIDE SEQUENCE [LARGE SCALE GENOMIC DNA]</scope>
    <source>
        <strain evidence="3">PI 553951</strain>
    </source>
</reference>
<dbReference type="PROSITE" id="PS50879">
    <property type="entry name" value="RNASE_H_1"/>
    <property type="match status" value="1"/>
</dbReference>
<dbReference type="PANTHER" id="PTHR33116">
    <property type="entry name" value="REVERSE TRANSCRIPTASE ZINC-BINDING DOMAIN-CONTAINING PROTEIN-RELATED-RELATED"/>
    <property type="match status" value="1"/>
</dbReference>
<dbReference type="Pfam" id="PF13456">
    <property type="entry name" value="RVT_3"/>
    <property type="match status" value="1"/>
</dbReference>
<evidence type="ECO:0000313" key="3">
    <source>
        <dbReference type="EMBL" id="KAK9933304.1"/>
    </source>
</evidence>
<feature type="domain" description="Reverse transcriptase" evidence="1">
    <location>
        <begin position="486"/>
        <end position="765"/>
    </location>
</feature>
<dbReference type="InterPro" id="IPR026960">
    <property type="entry name" value="RVT-Znf"/>
</dbReference>
<evidence type="ECO:0000259" key="2">
    <source>
        <dbReference type="PROSITE" id="PS50879"/>
    </source>
</evidence>
<dbReference type="Proteomes" id="UP001457282">
    <property type="component" value="Unassembled WGS sequence"/>
</dbReference>
<dbReference type="CDD" id="cd01650">
    <property type="entry name" value="RT_nLTR_like"/>
    <property type="match status" value="1"/>
</dbReference>
<evidence type="ECO:0008006" key="5">
    <source>
        <dbReference type="Google" id="ProtNLM"/>
    </source>
</evidence>
<dbReference type="PANTHER" id="PTHR33116:SF80">
    <property type="entry name" value="REVERSE TRANSCRIPTASE ZINC-BINDING DOMAIN-CONTAINING PROTEIN"/>
    <property type="match status" value="1"/>
</dbReference>
<dbReference type="InterPro" id="IPR043502">
    <property type="entry name" value="DNA/RNA_pol_sf"/>
</dbReference>
<dbReference type="SUPFAM" id="SSF53098">
    <property type="entry name" value="Ribonuclease H-like"/>
    <property type="match status" value="1"/>
</dbReference>
<comment type="caution">
    <text evidence="3">The sequence shown here is derived from an EMBL/GenBank/DDBJ whole genome shotgun (WGS) entry which is preliminary data.</text>
</comment>